<organism>
    <name type="scientific">Serpula lacrymans var. lacrymans (strain S7.9)</name>
    <name type="common">Dry rot fungus</name>
    <dbReference type="NCBI Taxonomy" id="578457"/>
    <lineage>
        <taxon>Eukaryota</taxon>
        <taxon>Fungi</taxon>
        <taxon>Dikarya</taxon>
        <taxon>Basidiomycota</taxon>
        <taxon>Agaricomycotina</taxon>
        <taxon>Agaricomycetes</taxon>
        <taxon>Agaricomycetidae</taxon>
        <taxon>Boletales</taxon>
        <taxon>Coniophorineae</taxon>
        <taxon>Serpulaceae</taxon>
        <taxon>Serpula</taxon>
    </lineage>
</organism>
<reference evidence="1" key="1">
    <citation type="submission" date="2011-04" db="EMBL/GenBank/DDBJ databases">
        <title>Evolution of plant cell wall degrading machinery underlies the functional diversity of forest fungi.</title>
        <authorList>
            <consortium name="US DOE Joint Genome Institute (JGI-PGF)"/>
            <person name="Eastwood D.C."/>
            <person name="Floudas D."/>
            <person name="Binder M."/>
            <person name="Majcherczyk A."/>
            <person name="Schneider P."/>
            <person name="Aerts A."/>
            <person name="Asiegbu F.O."/>
            <person name="Baker S.E."/>
            <person name="Barry K."/>
            <person name="Bendiksby M."/>
            <person name="Blumentritt M."/>
            <person name="Coutinho P.M."/>
            <person name="Cullen D."/>
            <person name="Cullen D."/>
            <person name="Gathman A."/>
            <person name="Goodell B."/>
            <person name="Henrissat B."/>
            <person name="Ihrmark K."/>
            <person name="Kauserud H."/>
            <person name="Kohler A."/>
            <person name="LaButti K."/>
            <person name="Lapidus A."/>
            <person name="Lavin J.L."/>
            <person name="Lee Y.-H."/>
            <person name="Lindquist E."/>
            <person name="Lilly W."/>
            <person name="Lucas S."/>
            <person name="Morin E."/>
            <person name="Murat C."/>
            <person name="Oguiza J.A."/>
            <person name="Park J."/>
            <person name="Pisabarro A.G."/>
            <person name="Riley R."/>
            <person name="Rosling A."/>
            <person name="Salamov A."/>
            <person name="Schmidt O."/>
            <person name="Schmutz J."/>
            <person name="Skrede I."/>
            <person name="Stenlid J."/>
            <person name="Wiebenga A."/>
            <person name="Xie X."/>
            <person name="Kues U."/>
            <person name="Hibbett D.S."/>
            <person name="Hoffmeister D."/>
            <person name="Hogberg N."/>
            <person name="Martin F."/>
            <person name="Grigoriev I.V."/>
            <person name="Watkinson S.C."/>
        </authorList>
    </citation>
    <scope>NUCLEOTIDE SEQUENCE</scope>
    <source>
        <strain evidence="1">S7.9</strain>
    </source>
</reference>
<proteinExistence type="predicted"/>
<dbReference type="KEGG" id="sla:SERLADRAFT_457888"/>
<dbReference type="RefSeq" id="XP_007313965.1">
    <property type="nucleotide sequence ID" value="XM_007313903.1"/>
</dbReference>
<dbReference type="AlphaFoldDB" id="F8NI01"/>
<dbReference type="EMBL" id="GL945429">
    <property type="protein sequence ID" value="EGO29723.1"/>
    <property type="molecule type" value="Genomic_DNA"/>
</dbReference>
<gene>
    <name evidence="1" type="ORF">SERLADRAFT_457888</name>
</gene>
<dbReference type="Proteomes" id="UP000008064">
    <property type="component" value="Unassembled WGS sequence"/>
</dbReference>
<protein>
    <submittedName>
        <fullName evidence="1">Uncharacterized protein</fullName>
    </submittedName>
</protein>
<sequence length="55" mass="6252">MGARGPNKPTGHVDPWRPKAKVFSNAFVYEVYRTALLFGIRRSLEDEKLEMPSST</sequence>
<dbReference type="HOGENOM" id="CLU_3033857_0_0_1"/>
<evidence type="ECO:0000313" key="1">
    <source>
        <dbReference type="EMBL" id="EGO29723.1"/>
    </source>
</evidence>
<accession>F8NI01</accession>
<name>F8NI01_SERL9</name>
<dbReference type="GeneID" id="18817602"/>